<keyword evidence="5" id="KW-1185">Reference proteome</keyword>
<dbReference type="InterPro" id="IPR027005">
    <property type="entry name" value="PMT-like"/>
</dbReference>
<keyword evidence="2" id="KW-0472">Membrane</keyword>
<name>A0ABN2HJ85_9ACTN</name>
<accession>A0ABN2HJ85</accession>
<dbReference type="PANTHER" id="PTHR10050">
    <property type="entry name" value="DOLICHYL-PHOSPHATE-MANNOSE--PROTEIN MANNOSYLTRANSFERASE"/>
    <property type="match status" value="1"/>
</dbReference>
<evidence type="ECO:0000256" key="2">
    <source>
        <dbReference type="SAM" id="Phobius"/>
    </source>
</evidence>
<dbReference type="Pfam" id="PF13231">
    <property type="entry name" value="PMT_2"/>
    <property type="match status" value="1"/>
</dbReference>
<feature type="transmembrane region" description="Helical" evidence="2">
    <location>
        <begin position="235"/>
        <end position="253"/>
    </location>
</feature>
<dbReference type="Proteomes" id="UP001500618">
    <property type="component" value="Unassembled WGS sequence"/>
</dbReference>
<gene>
    <name evidence="4" type="ORF">GCM10009765_42650</name>
</gene>
<dbReference type="PANTHER" id="PTHR10050:SF46">
    <property type="entry name" value="PROTEIN O-MANNOSYL-TRANSFERASE 2"/>
    <property type="match status" value="1"/>
</dbReference>
<dbReference type="EMBL" id="BAAANY010000015">
    <property type="protein sequence ID" value="GAA1688654.1"/>
    <property type="molecule type" value="Genomic_DNA"/>
</dbReference>
<protein>
    <recommendedName>
        <fullName evidence="3">Glycosyltransferase RgtA/B/C/D-like domain-containing protein</fullName>
    </recommendedName>
</protein>
<feature type="region of interest" description="Disordered" evidence="1">
    <location>
        <begin position="363"/>
        <end position="433"/>
    </location>
</feature>
<feature type="transmembrane region" description="Helical" evidence="2">
    <location>
        <begin position="113"/>
        <end position="134"/>
    </location>
</feature>
<keyword evidence="2" id="KW-0812">Transmembrane</keyword>
<evidence type="ECO:0000256" key="1">
    <source>
        <dbReference type="SAM" id="MobiDB-lite"/>
    </source>
</evidence>
<feature type="transmembrane region" description="Helical" evidence="2">
    <location>
        <begin position="30"/>
        <end position="48"/>
    </location>
</feature>
<organism evidence="4 5">
    <name type="scientific">Fodinicola feengrottensis</name>
    <dbReference type="NCBI Taxonomy" id="435914"/>
    <lineage>
        <taxon>Bacteria</taxon>
        <taxon>Bacillati</taxon>
        <taxon>Actinomycetota</taxon>
        <taxon>Actinomycetes</taxon>
        <taxon>Mycobacteriales</taxon>
        <taxon>Fodinicola</taxon>
    </lineage>
</organism>
<feature type="transmembrane region" description="Helical" evidence="2">
    <location>
        <begin position="273"/>
        <end position="294"/>
    </location>
</feature>
<feature type="transmembrane region" description="Helical" evidence="2">
    <location>
        <begin position="141"/>
        <end position="159"/>
    </location>
</feature>
<evidence type="ECO:0000313" key="5">
    <source>
        <dbReference type="Proteomes" id="UP001500618"/>
    </source>
</evidence>
<evidence type="ECO:0000259" key="3">
    <source>
        <dbReference type="Pfam" id="PF13231"/>
    </source>
</evidence>
<feature type="transmembrane region" description="Helical" evidence="2">
    <location>
        <begin position="165"/>
        <end position="183"/>
    </location>
</feature>
<evidence type="ECO:0000313" key="4">
    <source>
        <dbReference type="EMBL" id="GAA1688654.1"/>
    </source>
</evidence>
<sequence length="445" mass="48788">MVKRLDDRRIRLTAELRDRIFRPLPADKRISWLWALAITLLGGVLRFAHLTRPAGDGKAQIFDEIYYVHDSWTLLHHGYELDTTNTFGAFVAHPPLGKWCIALGEALFGENPFGWRCAAAVAGTLAILALIRIARRMFRSTLLGCIAGLLLALDGLELVQSRAALLDIFLMTFLLAAFGCLVLDRDHRRRTTLAALQDGTATAHRLPGRTLASVPWWRFAAGVFTGMALGVKWSAVYYIVAYVLLVLAWEYGVRRSAGVRRPFRDTLLGETGWLAAFVGFALLAYLATWTGWFATSGGYDRGYYAAGHDGHPLPPVINALYNLGRYHYESCSSTRISTCRTNTSRGRGAGCCSAAQSRTRIPRLARAGPATSARPRRSRWAPRRSGGPSSRPCWSAAGSGSPAGTGAQPPPSSARPPGSCRGSPSRIERCSISTPSPHCPFWCWR</sequence>
<feature type="domain" description="Glycosyltransferase RgtA/B/C/D-like" evidence="3">
    <location>
        <begin position="93"/>
        <end position="186"/>
    </location>
</feature>
<dbReference type="InterPro" id="IPR038731">
    <property type="entry name" value="RgtA/B/C-like"/>
</dbReference>
<feature type="compositionally biased region" description="Low complexity" evidence="1">
    <location>
        <begin position="383"/>
        <end position="407"/>
    </location>
</feature>
<comment type="caution">
    <text evidence="4">The sequence shown here is derived from an EMBL/GenBank/DDBJ whole genome shotgun (WGS) entry which is preliminary data.</text>
</comment>
<keyword evidence="2" id="KW-1133">Transmembrane helix</keyword>
<reference evidence="4 5" key="1">
    <citation type="journal article" date="2019" name="Int. J. Syst. Evol. Microbiol.">
        <title>The Global Catalogue of Microorganisms (GCM) 10K type strain sequencing project: providing services to taxonomists for standard genome sequencing and annotation.</title>
        <authorList>
            <consortium name="The Broad Institute Genomics Platform"/>
            <consortium name="The Broad Institute Genome Sequencing Center for Infectious Disease"/>
            <person name="Wu L."/>
            <person name="Ma J."/>
        </authorList>
    </citation>
    <scope>NUCLEOTIDE SEQUENCE [LARGE SCALE GENOMIC DNA]</scope>
    <source>
        <strain evidence="4 5">JCM 14718</strain>
    </source>
</reference>
<proteinExistence type="predicted"/>